<dbReference type="PATRIC" id="fig|1121015.4.peg.1536"/>
<name>A0A091ATX6_9GAMM</name>
<dbReference type="STRING" id="1121015.GCA_000420545_00862"/>
<dbReference type="InterPro" id="IPR024787">
    <property type="entry name" value="EcsC"/>
</dbReference>
<accession>A0A091ATX6</accession>
<dbReference type="eggNOG" id="ENOG5030UDZ">
    <property type="taxonomic scope" value="Bacteria"/>
</dbReference>
<protein>
    <recommendedName>
        <fullName evidence="3">EcsC protein family protein</fullName>
    </recommendedName>
</protein>
<dbReference type="AlphaFoldDB" id="A0A091ATX6"/>
<gene>
    <name evidence="1" type="ORF">N789_10250</name>
</gene>
<organism evidence="1 2">
    <name type="scientific">Arenimonas oryziterrae DSM 21050 = YC6267</name>
    <dbReference type="NCBI Taxonomy" id="1121015"/>
    <lineage>
        <taxon>Bacteria</taxon>
        <taxon>Pseudomonadati</taxon>
        <taxon>Pseudomonadota</taxon>
        <taxon>Gammaproteobacteria</taxon>
        <taxon>Lysobacterales</taxon>
        <taxon>Lysobacteraceae</taxon>
        <taxon>Arenimonas</taxon>
    </lineage>
</organism>
<sequence length="235" mass="24687">MLSPLLRTAIIRSPSRLSPARDAAQDLAPGHRIGDALLDLLGRIPATDRALSGAAAMQARQIAHAAARRAATTSGALALPPGALGWLTVLPELAAVWALQAQMVADIAGVYGKQATLDRERMLYCLFRHTAAQAVRDLVVQVGGRFLVQQASVRMLQLAARKIGVRVSQRALGAGISRWLPVIGAAGVAAYAYYDTLQVARSAVELFESDVECLPAPVPLLPSPSPVATIGECAS</sequence>
<evidence type="ECO:0000313" key="1">
    <source>
        <dbReference type="EMBL" id="KFN43648.1"/>
    </source>
</evidence>
<evidence type="ECO:0008006" key="3">
    <source>
        <dbReference type="Google" id="ProtNLM"/>
    </source>
</evidence>
<proteinExistence type="predicted"/>
<evidence type="ECO:0000313" key="2">
    <source>
        <dbReference type="Proteomes" id="UP000029385"/>
    </source>
</evidence>
<dbReference type="Pfam" id="PF12787">
    <property type="entry name" value="EcsC"/>
    <property type="match status" value="1"/>
</dbReference>
<dbReference type="Proteomes" id="UP000029385">
    <property type="component" value="Unassembled WGS sequence"/>
</dbReference>
<dbReference type="RefSeq" id="WP_022968512.1">
    <property type="nucleotide sequence ID" value="NZ_ATVD01000001.1"/>
</dbReference>
<dbReference type="EMBL" id="AVCI01000005">
    <property type="protein sequence ID" value="KFN43648.1"/>
    <property type="molecule type" value="Genomic_DNA"/>
</dbReference>
<comment type="caution">
    <text evidence="1">The sequence shown here is derived from an EMBL/GenBank/DDBJ whole genome shotgun (WGS) entry which is preliminary data.</text>
</comment>
<keyword evidence="2" id="KW-1185">Reference proteome</keyword>
<reference evidence="1 2" key="1">
    <citation type="submission" date="2013-09" db="EMBL/GenBank/DDBJ databases">
        <title>Genome sequencing of Arenimonas oryziterrae.</title>
        <authorList>
            <person name="Chen F."/>
            <person name="Wang G."/>
        </authorList>
    </citation>
    <scope>NUCLEOTIDE SEQUENCE [LARGE SCALE GENOMIC DNA]</scope>
    <source>
        <strain evidence="1 2">YC6267</strain>
    </source>
</reference>